<dbReference type="PANTHER" id="PTHR30160">
    <property type="entry name" value="TETRAACYLDISACCHARIDE 4'-KINASE-RELATED"/>
    <property type="match status" value="1"/>
</dbReference>
<proteinExistence type="predicted"/>
<protein>
    <submittedName>
        <fullName evidence="3">Heptosyltransferase-2</fullName>
        <ecNumber evidence="3">2.4.-.-</ecNumber>
    </submittedName>
</protein>
<reference evidence="3 4" key="1">
    <citation type="submission" date="2022-08" db="EMBL/GenBank/DDBJ databases">
        <title>Bacterial and archaeal communities from various locations to study Microbial Dark Matter (Phase II).</title>
        <authorList>
            <person name="Stepanauskas R."/>
        </authorList>
    </citation>
    <scope>NUCLEOTIDE SEQUENCE [LARGE SCALE GENOMIC DNA]</scope>
    <source>
        <strain evidence="3 4">PD1</strain>
    </source>
</reference>
<keyword evidence="2 3" id="KW-0808">Transferase</keyword>
<evidence type="ECO:0000256" key="1">
    <source>
        <dbReference type="ARBA" id="ARBA00022676"/>
    </source>
</evidence>
<evidence type="ECO:0000256" key="2">
    <source>
        <dbReference type="ARBA" id="ARBA00022679"/>
    </source>
</evidence>
<dbReference type="EMBL" id="JANUCP010000002">
    <property type="protein sequence ID" value="MCS3918511.1"/>
    <property type="molecule type" value="Genomic_DNA"/>
</dbReference>
<dbReference type="InterPro" id="IPR002201">
    <property type="entry name" value="Glyco_trans_9"/>
</dbReference>
<dbReference type="CDD" id="cd03789">
    <property type="entry name" value="GT9_LPS_heptosyltransferase"/>
    <property type="match status" value="1"/>
</dbReference>
<dbReference type="InterPro" id="IPR051199">
    <property type="entry name" value="LPS_LOS_Heptosyltrfase"/>
</dbReference>
<dbReference type="PANTHER" id="PTHR30160:SF1">
    <property type="entry name" value="LIPOPOLYSACCHARIDE 1,2-N-ACETYLGLUCOSAMINETRANSFERASE-RELATED"/>
    <property type="match status" value="1"/>
</dbReference>
<keyword evidence="1 3" id="KW-0328">Glycosyltransferase</keyword>
<evidence type="ECO:0000313" key="3">
    <source>
        <dbReference type="EMBL" id="MCS3918511.1"/>
    </source>
</evidence>
<accession>A0ABT2EKQ0</accession>
<dbReference type="SUPFAM" id="SSF53756">
    <property type="entry name" value="UDP-Glycosyltransferase/glycogen phosphorylase"/>
    <property type="match status" value="1"/>
</dbReference>
<organism evidence="3 4">
    <name type="scientific">Candidatus Fervidibacter sacchari</name>
    <dbReference type="NCBI Taxonomy" id="1448929"/>
    <lineage>
        <taxon>Bacteria</taxon>
        <taxon>Candidatus Fervidibacterota</taxon>
        <taxon>Candidatus Fervidibacter</taxon>
    </lineage>
</organism>
<dbReference type="GO" id="GO:0016757">
    <property type="term" value="F:glycosyltransferase activity"/>
    <property type="evidence" value="ECO:0007669"/>
    <property type="project" value="UniProtKB-KW"/>
</dbReference>
<gene>
    <name evidence="3" type="ORF">M2350_000911</name>
</gene>
<keyword evidence="4" id="KW-1185">Reference proteome</keyword>
<dbReference type="Gene3D" id="3.40.50.2000">
    <property type="entry name" value="Glycogen Phosphorylase B"/>
    <property type="match status" value="2"/>
</dbReference>
<evidence type="ECO:0000313" key="4">
    <source>
        <dbReference type="Proteomes" id="UP001204798"/>
    </source>
</evidence>
<dbReference type="Proteomes" id="UP001204798">
    <property type="component" value="Unassembled WGS sequence"/>
</dbReference>
<name>A0ABT2EKQ0_9BACT</name>
<sequence length="417" mass="46854">MKPKLPLLVWLTLKLVDLFGKGFRRFLSVFSDFWKQWKPVRNPKRILVIHGLHLGDTLVATPALRALRKRFPDAHIMFWANKSGAQILKGNPDVNEVRVFSAVWLEPTVGRFKALPHYDPNPLRKLARLLAYYGHAFANLIREAKNLRGETFDMAIDFMGTIYHYILMVLAKIPVRVGPAGIGDWLLTHPVALPDERSVNEVERLLMFVRAVGADTDDKKPFVAVFPEAEASVAEKLRQKGINPDDFLVVIHPGCASAPASRWRPEAWAKVADFLMREHKAKVVFNGVESERQEIEAIKAKMEEKATDLCGELTVQELVALLKRCNLFLTVNSGPMHIAASLGTPMVVVQGAWNVTRWRPYGDNFKLIVKDVPCADCGHRICPLTVSCMDMITPEEVIAAVEEMLAELQGVRKDGHS</sequence>
<comment type="caution">
    <text evidence="3">The sequence shown here is derived from an EMBL/GenBank/DDBJ whole genome shotgun (WGS) entry which is preliminary data.</text>
</comment>
<dbReference type="RefSeq" id="WP_259094425.1">
    <property type="nucleotide sequence ID" value="NZ_CP130454.1"/>
</dbReference>
<dbReference type="Pfam" id="PF01075">
    <property type="entry name" value="Glyco_transf_9"/>
    <property type="match status" value="1"/>
</dbReference>
<dbReference type="EC" id="2.4.-.-" evidence="3"/>